<comment type="caution">
    <text evidence="2">The sequence shown here is derived from an EMBL/GenBank/DDBJ whole genome shotgun (WGS) entry which is preliminary data.</text>
</comment>
<reference evidence="2 3" key="1">
    <citation type="submission" date="2021-03" db="EMBL/GenBank/DDBJ databases">
        <title>Genomic Encyclopedia of Type Strains, Phase IV (KMG-IV): sequencing the most valuable type-strain genomes for metagenomic binning, comparative biology and taxonomic classification.</title>
        <authorList>
            <person name="Goeker M."/>
        </authorList>
    </citation>
    <scope>NUCLEOTIDE SEQUENCE [LARGE SCALE GENOMIC DNA]</scope>
    <source>
        <strain evidence="2 3">DSM 26806</strain>
    </source>
</reference>
<dbReference type="Gene3D" id="3.50.50.60">
    <property type="entry name" value="FAD/NAD(P)-binding domain"/>
    <property type="match status" value="1"/>
</dbReference>
<dbReference type="InterPro" id="IPR006076">
    <property type="entry name" value="FAD-dep_OxRdtase"/>
</dbReference>
<proteinExistence type="predicted"/>
<dbReference type="Proteomes" id="UP001519288">
    <property type="component" value="Unassembled WGS sequence"/>
</dbReference>
<dbReference type="EMBL" id="JAGGLD010000002">
    <property type="protein sequence ID" value="MBP2000468.1"/>
    <property type="molecule type" value="Genomic_DNA"/>
</dbReference>
<name>A0ABS4JFJ2_9BACL</name>
<dbReference type="SUPFAM" id="SSF51905">
    <property type="entry name" value="FAD/NAD(P)-binding domain"/>
    <property type="match status" value="1"/>
</dbReference>
<accession>A0ABS4JFJ2</accession>
<organism evidence="2 3">
    <name type="scientific">Paenibacillus shirakamiensis</name>
    <dbReference type="NCBI Taxonomy" id="1265935"/>
    <lineage>
        <taxon>Bacteria</taxon>
        <taxon>Bacillati</taxon>
        <taxon>Bacillota</taxon>
        <taxon>Bacilli</taxon>
        <taxon>Bacillales</taxon>
        <taxon>Paenibacillaceae</taxon>
        <taxon>Paenibacillus</taxon>
    </lineage>
</organism>
<protein>
    <submittedName>
        <fullName evidence="2">Glycine/D-amino acid oxidase-like deaminating enzyme</fullName>
    </submittedName>
</protein>
<evidence type="ECO:0000313" key="2">
    <source>
        <dbReference type="EMBL" id="MBP2000468.1"/>
    </source>
</evidence>
<evidence type="ECO:0000313" key="3">
    <source>
        <dbReference type="Proteomes" id="UP001519288"/>
    </source>
</evidence>
<dbReference type="PANTHER" id="PTHR13847:SF201">
    <property type="entry name" value="PUTATIBE OXIDOREDUCTASE"/>
    <property type="match status" value="1"/>
</dbReference>
<keyword evidence="3" id="KW-1185">Reference proteome</keyword>
<feature type="domain" description="FAD dependent oxidoreductase" evidence="1">
    <location>
        <begin position="31"/>
        <end position="383"/>
    </location>
</feature>
<sequence>MKLHAGTLLWENTLLNKPEYPALQEDVECNVLIIGSGMGGALCSAKLAEKGIDTILIDKGPVAGGSSTANTGLLQFSNDKTLTSCIHTFGEEIGVQFYTLCKEAVTDLAEMAKKLDIDPEFIPRSSLYFASSEDDIPMLQEEYDTLIKFGFPVEWWDATTINHHFPFAKPGAIYTHGDAEVNPYRFVHGLVDYASKHGVRVFEHTPATGMHFEENGVLVFSGDYRIRAKQVIFACGYETQEMKKDRGAVLMQSYAIATEVTNAVDSWHERCLIWETARPYLYMRTTAEGRIVIGGLDEELHHGVLDEARHLSQGKELIDTLHAYFPETAPTQAEYAWGAVFGGTHDGLPFFGPHEDYPHCFFVEGYGGNGTVTSMLGATLIADIISGTDRPELDLFALDRTSKPNPPTTS</sequence>
<dbReference type="Pfam" id="PF01266">
    <property type="entry name" value="DAO"/>
    <property type="match status" value="1"/>
</dbReference>
<dbReference type="PANTHER" id="PTHR13847">
    <property type="entry name" value="SARCOSINE DEHYDROGENASE-RELATED"/>
    <property type="match status" value="1"/>
</dbReference>
<dbReference type="RefSeq" id="WP_209860715.1">
    <property type="nucleotide sequence ID" value="NZ_JAGGLD010000002.1"/>
</dbReference>
<gene>
    <name evidence="2" type="ORF">J2Z69_001499</name>
</gene>
<dbReference type="Gene3D" id="3.30.9.10">
    <property type="entry name" value="D-Amino Acid Oxidase, subunit A, domain 2"/>
    <property type="match status" value="1"/>
</dbReference>
<dbReference type="InterPro" id="IPR036188">
    <property type="entry name" value="FAD/NAD-bd_sf"/>
</dbReference>
<evidence type="ECO:0000259" key="1">
    <source>
        <dbReference type="Pfam" id="PF01266"/>
    </source>
</evidence>